<dbReference type="AlphaFoldDB" id="A0A5C6M1H2"/>
<dbReference type="InterPro" id="IPR016187">
    <property type="entry name" value="CTDL_fold"/>
</dbReference>
<feature type="non-terminal residue" evidence="2">
    <location>
        <position position="1"/>
    </location>
</feature>
<dbReference type="SUPFAM" id="SSF56436">
    <property type="entry name" value="C-type lectin-like"/>
    <property type="match status" value="1"/>
</dbReference>
<reference evidence="2 3" key="1">
    <citation type="submission" date="2019-08" db="EMBL/GenBank/DDBJ databases">
        <title>100 year-old enigma solved: identification of Planctomyces bekefii, the type genus and species of the phylum Planctomycetes.</title>
        <authorList>
            <person name="Svetlana D.N."/>
            <person name="Overmann J."/>
        </authorList>
    </citation>
    <scope>NUCLEOTIDE SEQUENCE [LARGE SCALE GENOMIC DNA]</scope>
    <source>
        <strain evidence="2">Phe10_nw2017</strain>
    </source>
</reference>
<evidence type="ECO:0000313" key="2">
    <source>
        <dbReference type="EMBL" id="TWW08015.1"/>
    </source>
</evidence>
<gene>
    <name evidence="2" type="ORF">E3A20_28560</name>
</gene>
<organism evidence="2 3">
    <name type="scientific">Planctomyces bekefii</name>
    <dbReference type="NCBI Taxonomy" id="1653850"/>
    <lineage>
        <taxon>Bacteria</taxon>
        <taxon>Pseudomonadati</taxon>
        <taxon>Planctomycetota</taxon>
        <taxon>Planctomycetia</taxon>
        <taxon>Planctomycetales</taxon>
        <taxon>Planctomycetaceae</taxon>
        <taxon>Planctomyces</taxon>
    </lineage>
</organism>
<comment type="caution">
    <text evidence="2">The sequence shown here is derived from an EMBL/GenBank/DDBJ whole genome shotgun (WGS) entry which is preliminary data.</text>
</comment>
<dbReference type="InterPro" id="IPR051043">
    <property type="entry name" value="Sulfatase_Mod_Factor_Kinase"/>
</dbReference>
<evidence type="ECO:0000313" key="3">
    <source>
        <dbReference type="Proteomes" id="UP000321083"/>
    </source>
</evidence>
<evidence type="ECO:0000259" key="1">
    <source>
        <dbReference type="Pfam" id="PF03781"/>
    </source>
</evidence>
<dbReference type="Gene3D" id="3.90.1580.10">
    <property type="entry name" value="paralog of FGE (formylglycine-generating enzyme)"/>
    <property type="match status" value="1"/>
</dbReference>
<accession>A0A5C6M1H2</accession>
<keyword evidence="3" id="KW-1185">Reference proteome</keyword>
<dbReference type="InterPro" id="IPR042095">
    <property type="entry name" value="SUMF_sf"/>
</dbReference>
<sequence>QWTAADRESVGEFWMSDREVSREQFQAVCPEWQQKTSEIAATDGRHPVREVNWYDAVLFCNRLSVQHGLPQYYEFDEGQYDWAAGELKDGAKFPSIANPAGGGYRLPTEREWEYACRALSAVDYSFGVSADSLDLFARWNNRSEPLECGSLRPNRWGLSDMHGNVWEWCWDRYDATEEEAKGTSLVLRGGSFDCSGPGFLRCASRGNYSPVNRILSSGFRISRTK</sequence>
<dbReference type="Proteomes" id="UP000321083">
    <property type="component" value="Unassembled WGS sequence"/>
</dbReference>
<proteinExistence type="predicted"/>
<dbReference type="Pfam" id="PF03781">
    <property type="entry name" value="FGE-sulfatase"/>
    <property type="match status" value="1"/>
</dbReference>
<dbReference type="EMBL" id="SRHE01000891">
    <property type="protein sequence ID" value="TWW08015.1"/>
    <property type="molecule type" value="Genomic_DNA"/>
</dbReference>
<dbReference type="InterPro" id="IPR005532">
    <property type="entry name" value="SUMF_dom"/>
</dbReference>
<name>A0A5C6M1H2_9PLAN</name>
<feature type="domain" description="Sulfatase-modifying factor enzyme-like" evidence="1">
    <location>
        <begin position="8"/>
        <end position="221"/>
    </location>
</feature>
<protein>
    <recommendedName>
        <fullName evidence="1">Sulfatase-modifying factor enzyme-like domain-containing protein</fullName>
    </recommendedName>
</protein>
<dbReference type="PANTHER" id="PTHR23150:SF19">
    <property type="entry name" value="FORMYLGLYCINE-GENERATING ENZYME"/>
    <property type="match status" value="1"/>
</dbReference>
<dbReference type="PANTHER" id="PTHR23150">
    <property type="entry name" value="SULFATASE MODIFYING FACTOR 1, 2"/>
    <property type="match status" value="1"/>
</dbReference>
<dbReference type="GO" id="GO:0120147">
    <property type="term" value="F:formylglycine-generating oxidase activity"/>
    <property type="evidence" value="ECO:0007669"/>
    <property type="project" value="TreeGrafter"/>
</dbReference>
<reference evidence="2 3" key="2">
    <citation type="submission" date="2019-08" db="EMBL/GenBank/DDBJ databases">
        <authorList>
            <person name="Henke P."/>
        </authorList>
    </citation>
    <scope>NUCLEOTIDE SEQUENCE [LARGE SCALE GENOMIC DNA]</scope>
    <source>
        <strain evidence="2">Phe10_nw2017</strain>
    </source>
</reference>